<protein>
    <submittedName>
        <fullName evidence="2">Uncharacterized protein</fullName>
    </submittedName>
</protein>
<accession>A0A1H6FUW1</accession>
<reference evidence="3" key="1">
    <citation type="submission" date="2016-10" db="EMBL/GenBank/DDBJ databases">
        <authorList>
            <person name="Varghese N."/>
            <person name="Submissions S."/>
        </authorList>
    </citation>
    <scope>NUCLEOTIDE SEQUENCE [LARGE SCALE GENOMIC DNA]</scope>
    <source>
        <strain evidence="3">CGMCC 1.8981</strain>
    </source>
</reference>
<keyword evidence="3" id="KW-1185">Reference proteome</keyword>
<feature type="transmembrane region" description="Helical" evidence="1">
    <location>
        <begin position="6"/>
        <end position="25"/>
    </location>
</feature>
<dbReference type="Proteomes" id="UP000199112">
    <property type="component" value="Unassembled WGS sequence"/>
</dbReference>
<evidence type="ECO:0000256" key="1">
    <source>
        <dbReference type="SAM" id="Phobius"/>
    </source>
</evidence>
<keyword evidence="1" id="KW-1133">Transmembrane helix</keyword>
<dbReference type="EMBL" id="FNWL01000002">
    <property type="protein sequence ID" value="SEH14579.1"/>
    <property type="molecule type" value="Genomic_DNA"/>
</dbReference>
<evidence type="ECO:0000313" key="3">
    <source>
        <dbReference type="Proteomes" id="UP000199112"/>
    </source>
</evidence>
<name>A0A1H6FUW1_9EURY</name>
<organism evidence="2 3">
    <name type="scientific">Natronorubrum sediminis</name>
    <dbReference type="NCBI Taxonomy" id="640943"/>
    <lineage>
        <taxon>Archaea</taxon>
        <taxon>Methanobacteriati</taxon>
        <taxon>Methanobacteriota</taxon>
        <taxon>Stenosarchaea group</taxon>
        <taxon>Halobacteria</taxon>
        <taxon>Halobacteriales</taxon>
        <taxon>Natrialbaceae</taxon>
        <taxon>Natronorubrum</taxon>
    </lineage>
</organism>
<gene>
    <name evidence="2" type="ORF">SAMN04487967_1669</name>
</gene>
<keyword evidence="1" id="KW-0472">Membrane</keyword>
<evidence type="ECO:0000313" key="2">
    <source>
        <dbReference type="EMBL" id="SEH14579.1"/>
    </source>
</evidence>
<keyword evidence="1" id="KW-0812">Transmembrane</keyword>
<feature type="transmembrane region" description="Helical" evidence="1">
    <location>
        <begin position="37"/>
        <end position="57"/>
    </location>
</feature>
<sequence>MYDVVILAFIVTAITQALLAILVHIDAKQLGVERPMLWEFGVVTPAAGFLVAAYYFSQRRELATTSN</sequence>
<proteinExistence type="predicted"/>
<dbReference type="AlphaFoldDB" id="A0A1H6FUW1"/>